<keyword evidence="1" id="KW-0175">Coiled coil</keyword>
<dbReference type="RefSeq" id="XP_043157719.1">
    <property type="nucleotide sequence ID" value="XM_043301784.1"/>
</dbReference>
<evidence type="ECO:0000313" key="3">
    <source>
        <dbReference type="Proteomes" id="UP001043456"/>
    </source>
</evidence>
<sequence length="147" mass="16788">MTDLGSETSSMSTTADHACDLCGCLLEGQPQSEPYPNYERQDVRLAIQALHRLCDSLDRTSIGLMHELGNMTSGQDRLRRELAEAEKERDALQRRLNSVETAYEAKSILYDTTRELFDKLMAGFDLRVDREDRGSVRYRSRLSPIKE</sequence>
<accession>A0A9P3BER5</accession>
<comment type="caution">
    <text evidence="2">The sequence shown here is derived from an EMBL/GenBank/DDBJ whole genome shotgun (WGS) entry which is preliminary data.</text>
</comment>
<dbReference type="OrthoDB" id="10590908at2759"/>
<dbReference type="AlphaFoldDB" id="A0A9P3BER5"/>
<feature type="coiled-coil region" evidence="1">
    <location>
        <begin position="68"/>
        <end position="102"/>
    </location>
</feature>
<dbReference type="GeneID" id="67004483"/>
<keyword evidence="3" id="KW-1185">Reference proteome</keyword>
<evidence type="ECO:0000256" key="1">
    <source>
        <dbReference type="SAM" id="Coils"/>
    </source>
</evidence>
<organism evidence="2 3">
    <name type="scientific">Aspergillus pseudoviridinutans</name>
    <dbReference type="NCBI Taxonomy" id="1517512"/>
    <lineage>
        <taxon>Eukaryota</taxon>
        <taxon>Fungi</taxon>
        <taxon>Dikarya</taxon>
        <taxon>Ascomycota</taxon>
        <taxon>Pezizomycotina</taxon>
        <taxon>Eurotiomycetes</taxon>
        <taxon>Eurotiomycetidae</taxon>
        <taxon>Eurotiales</taxon>
        <taxon>Aspergillaceae</taxon>
        <taxon>Aspergillus</taxon>
        <taxon>Aspergillus subgen. Fumigati</taxon>
    </lineage>
</organism>
<name>A0A9P3BER5_9EURO</name>
<dbReference type="EMBL" id="BHVY01000004">
    <property type="protein sequence ID" value="GIJ86973.1"/>
    <property type="molecule type" value="Genomic_DNA"/>
</dbReference>
<evidence type="ECO:0000313" key="2">
    <source>
        <dbReference type="EMBL" id="GIJ86973.1"/>
    </source>
</evidence>
<gene>
    <name evidence="2" type="ORF">Asppvi_005872</name>
</gene>
<proteinExistence type="predicted"/>
<reference evidence="2 3" key="1">
    <citation type="submission" date="2018-10" db="EMBL/GenBank/DDBJ databases">
        <title>Pan-genome distribution and transcriptional activeness of fungal secondary metabolism genes in Aspergillus section Fumigati.</title>
        <authorList>
            <person name="Takahashi H."/>
            <person name="Umemura M."/>
            <person name="Ninomiya A."/>
            <person name="Kusuya Y."/>
            <person name="Urayama S."/>
            <person name="Shimizu M."/>
            <person name="Watanabe A."/>
            <person name="Kamei K."/>
            <person name="Yaguchi T."/>
            <person name="Hagiwara D."/>
        </authorList>
    </citation>
    <scope>NUCLEOTIDE SEQUENCE [LARGE SCALE GENOMIC DNA]</scope>
    <source>
        <strain evidence="2 3">IFM 55266</strain>
    </source>
</reference>
<protein>
    <submittedName>
        <fullName evidence="2">Uncharacterized protein</fullName>
    </submittedName>
</protein>
<dbReference type="Proteomes" id="UP001043456">
    <property type="component" value="Unassembled WGS sequence"/>
</dbReference>